<name>A0A1W2H1P1_9BACT</name>
<keyword evidence="1" id="KW-0812">Transmembrane</keyword>
<evidence type="ECO:0000313" key="2">
    <source>
        <dbReference type="EMBL" id="SMD42542.1"/>
    </source>
</evidence>
<reference evidence="3" key="1">
    <citation type="submission" date="2017-04" db="EMBL/GenBank/DDBJ databases">
        <authorList>
            <person name="Varghese N."/>
            <person name="Submissions S."/>
        </authorList>
    </citation>
    <scope>NUCLEOTIDE SEQUENCE [LARGE SCALE GENOMIC DNA]</scope>
    <source>
        <strain evidence="3">DSM 16537</strain>
    </source>
</reference>
<evidence type="ECO:0000256" key="1">
    <source>
        <dbReference type="SAM" id="Phobius"/>
    </source>
</evidence>
<keyword evidence="1" id="KW-1133">Transmembrane helix</keyword>
<dbReference type="EMBL" id="LT838813">
    <property type="protein sequence ID" value="SMD42542.1"/>
    <property type="molecule type" value="Genomic_DNA"/>
</dbReference>
<dbReference type="Proteomes" id="UP000192333">
    <property type="component" value="Chromosome I"/>
</dbReference>
<proteinExistence type="predicted"/>
<dbReference type="OrthoDB" id="1438437at2"/>
<keyword evidence="3" id="KW-1185">Reference proteome</keyword>
<dbReference type="AlphaFoldDB" id="A0A1W2H1P1"/>
<dbReference type="RefSeq" id="WP_084119331.1">
    <property type="nucleotide sequence ID" value="NZ_LT838813.1"/>
</dbReference>
<feature type="transmembrane region" description="Helical" evidence="1">
    <location>
        <begin position="91"/>
        <end position="114"/>
    </location>
</feature>
<protein>
    <submittedName>
        <fullName evidence="2">Uncharacterized protein</fullName>
    </submittedName>
</protein>
<organism evidence="2 3">
    <name type="scientific">Aquiflexum balticum DSM 16537</name>
    <dbReference type="NCBI Taxonomy" id="758820"/>
    <lineage>
        <taxon>Bacteria</taxon>
        <taxon>Pseudomonadati</taxon>
        <taxon>Bacteroidota</taxon>
        <taxon>Cytophagia</taxon>
        <taxon>Cytophagales</taxon>
        <taxon>Cyclobacteriaceae</taxon>
        <taxon>Aquiflexum</taxon>
    </lineage>
</organism>
<sequence length="128" mass="15279">MGIDNTEELLKKFDYTFLRKNDKLIIKLDFSQRIIIDFTDPEKIKITDKLVGWNFLTGIIEMSIKNATLYNFIWTIIIATVFVYLDQSEGLNLAAFFLVFVIFWVLFWFMYYLIKAENLKRILISWNA</sequence>
<feature type="transmembrane region" description="Helical" evidence="1">
    <location>
        <begin position="67"/>
        <end position="85"/>
    </location>
</feature>
<accession>A0A1W2H1P1</accession>
<evidence type="ECO:0000313" key="3">
    <source>
        <dbReference type="Proteomes" id="UP000192333"/>
    </source>
</evidence>
<keyword evidence="1" id="KW-0472">Membrane</keyword>
<gene>
    <name evidence="2" type="ORF">SAMN00777080_1102</name>
</gene>